<feature type="coiled-coil region" evidence="1">
    <location>
        <begin position="29"/>
        <end position="104"/>
    </location>
</feature>
<evidence type="ECO:0000313" key="2">
    <source>
        <dbReference type="EMBL" id="OQR88593.1"/>
    </source>
</evidence>
<reference evidence="2 3" key="1">
    <citation type="journal article" date="2014" name="Genome Biol. Evol.">
        <title>The secreted proteins of Achlya hypogyna and Thraustotheca clavata identify the ancestral oomycete secretome and reveal gene acquisitions by horizontal gene transfer.</title>
        <authorList>
            <person name="Misner I."/>
            <person name="Blouin N."/>
            <person name="Leonard G."/>
            <person name="Richards T.A."/>
            <person name="Lane C.E."/>
        </authorList>
    </citation>
    <scope>NUCLEOTIDE SEQUENCE [LARGE SCALE GENOMIC DNA]</scope>
    <source>
        <strain evidence="2 3">ATCC 34112</strain>
    </source>
</reference>
<name>A0A1V9YSM2_9STRA</name>
<keyword evidence="1" id="KW-0175">Coiled coil</keyword>
<proteinExistence type="predicted"/>
<dbReference type="AlphaFoldDB" id="A0A1V9YSM2"/>
<evidence type="ECO:0000256" key="1">
    <source>
        <dbReference type="SAM" id="Coils"/>
    </source>
</evidence>
<accession>A0A1V9YSM2</accession>
<dbReference type="EMBL" id="JNBS01003112">
    <property type="protein sequence ID" value="OQR88593.1"/>
    <property type="molecule type" value="Genomic_DNA"/>
</dbReference>
<gene>
    <name evidence="2" type="ORF">THRCLA_10220</name>
</gene>
<dbReference type="OrthoDB" id="168104at2759"/>
<keyword evidence="3" id="KW-1185">Reference proteome</keyword>
<evidence type="ECO:0000313" key="3">
    <source>
        <dbReference type="Proteomes" id="UP000243217"/>
    </source>
</evidence>
<sequence>MDLDLFPDFDLSFLDTEENNIEIPKKRIRKRHADEVAFLQATVDSLTQELQQLKAAKTKLASQSQWENVARRQATQAQLTIQKNQRLREAVEEQLQIAQSLQKIFAKKTKFTTESLYEDTYIPDVLTLDPIVRAMRMNAILDEEYEKLESTFVKYGLVEFTKSYQQSSMKDEPEHNRLVLTFAHADVIPIPFNLLSKGIWEYISLSSPVQTENCFMKRLEVVDENTVYNSAISYSGGLPTIQSNYGVKRYHVNKKLVYVFRSIANSTAASSSLWPMGDSSQWIVVEPYSDTASLVRLALYVHFPYKRFNLDLRQQTIFTANGSSDCAKEGTELISRCVLQLHSKLKETLETLMHSSFDNIVNATI</sequence>
<organism evidence="2 3">
    <name type="scientific">Thraustotheca clavata</name>
    <dbReference type="NCBI Taxonomy" id="74557"/>
    <lineage>
        <taxon>Eukaryota</taxon>
        <taxon>Sar</taxon>
        <taxon>Stramenopiles</taxon>
        <taxon>Oomycota</taxon>
        <taxon>Saprolegniomycetes</taxon>
        <taxon>Saprolegniales</taxon>
        <taxon>Achlyaceae</taxon>
        <taxon>Thraustotheca</taxon>
    </lineage>
</organism>
<dbReference type="Proteomes" id="UP000243217">
    <property type="component" value="Unassembled WGS sequence"/>
</dbReference>
<comment type="caution">
    <text evidence="2">The sequence shown here is derived from an EMBL/GenBank/DDBJ whole genome shotgun (WGS) entry which is preliminary data.</text>
</comment>
<protein>
    <recommendedName>
        <fullName evidence="4">M96 mating-specific protein family</fullName>
    </recommendedName>
</protein>
<evidence type="ECO:0008006" key="4">
    <source>
        <dbReference type="Google" id="ProtNLM"/>
    </source>
</evidence>